<proteinExistence type="predicted"/>
<dbReference type="EMBL" id="DF143338">
    <property type="protein sequence ID" value="GAA52701.1"/>
    <property type="molecule type" value="Genomic_DNA"/>
</dbReference>
<feature type="transmembrane region" description="Helical" evidence="1">
    <location>
        <begin position="60"/>
        <end position="78"/>
    </location>
</feature>
<keyword evidence="1" id="KW-0472">Membrane</keyword>
<sequence length="162" mass="17728">MFRPRTSGDAEAAAAVYAGVSIVLSERAEESLSDWVSFAVRLATLVKWPHTRLKSTRQRLVAFVGLFGMGILFIFTPLSGERSSSSSDVVIPVSPHQSTALGSINDGINDAYPKAVRDLNSGHLICESNESRRTTRGNPTREAWAKASILYINPRIREEHTG</sequence>
<evidence type="ECO:0000313" key="2">
    <source>
        <dbReference type="EMBL" id="GAA52701.1"/>
    </source>
</evidence>
<reference evidence="2" key="1">
    <citation type="journal article" date="2011" name="Genome Biol.">
        <title>The draft genome of the carcinogenic human liver fluke Clonorchis sinensis.</title>
        <authorList>
            <person name="Wang X."/>
            <person name="Chen W."/>
            <person name="Huang Y."/>
            <person name="Sun J."/>
            <person name="Men J."/>
            <person name="Liu H."/>
            <person name="Luo F."/>
            <person name="Guo L."/>
            <person name="Lv X."/>
            <person name="Deng C."/>
            <person name="Zhou C."/>
            <person name="Fan Y."/>
            <person name="Li X."/>
            <person name="Huang L."/>
            <person name="Hu Y."/>
            <person name="Liang C."/>
            <person name="Hu X."/>
            <person name="Xu J."/>
            <person name="Yu X."/>
        </authorList>
    </citation>
    <scope>NUCLEOTIDE SEQUENCE [LARGE SCALE GENOMIC DNA]</scope>
    <source>
        <strain evidence="2">Henan</strain>
    </source>
</reference>
<keyword evidence="3" id="KW-1185">Reference proteome</keyword>
<accession>G7YIB8</accession>
<keyword evidence="1" id="KW-0812">Transmembrane</keyword>
<name>G7YIB8_CLOSI</name>
<gene>
    <name evidence="2" type="ORF">CLF_108645</name>
</gene>
<protein>
    <submittedName>
        <fullName evidence="2">Uncharacterized protein</fullName>
    </submittedName>
</protein>
<keyword evidence="1" id="KW-1133">Transmembrane helix</keyword>
<dbReference type="AlphaFoldDB" id="G7YIB8"/>
<evidence type="ECO:0000256" key="1">
    <source>
        <dbReference type="SAM" id="Phobius"/>
    </source>
</evidence>
<reference key="2">
    <citation type="submission" date="2011-10" db="EMBL/GenBank/DDBJ databases">
        <title>The genome and transcriptome sequence of Clonorchis sinensis provide insights into the carcinogenic liver fluke.</title>
        <authorList>
            <person name="Wang X."/>
            <person name="Huang Y."/>
            <person name="Chen W."/>
            <person name="Liu H."/>
            <person name="Guo L."/>
            <person name="Chen Y."/>
            <person name="Luo F."/>
            <person name="Zhou W."/>
            <person name="Sun J."/>
            <person name="Mao Q."/>
            <person name="Liang P."/>
            <person name="Zhou C."/>
            <person name="Tian Y."/>
            <person name="Men J."/>
            <person name="Lv X."/>
            <person name="Huang L."/>
            <person name="Zhou J."/>
            <person name="Hu Y."/>
            <person name="Li R."/>
            <person name="Zhang F."/>
            <person name="Lei H."/>
            <person name="Li X."/>
            <person name="Hu X."/>
            <person name="Liang C."/>
            <person name="Xu J."/>
            <person name="Wu Z."/>
            <person name="Yu X."/>
        </authorList>
    </citation>
    <scope>NUCLEOTIDE SEQUENCE</scope>
    <source>
        <strain>Henan</strain>
    </source>
</reference>
<dbReference type="Proteomes" id="UP000008909">
    <property type="component" value="Unassembled WGS sequence"/>
</dbReference>
<organism evidence="2 3">
    <name type="scientific">Clonorchis sinensis</name>
    <name type="common">Chinese liver fluke</name>
    <dbReference type="NCBI Taxonomy" id="79923"/>
    <lineage>
        <taxon>Eukaryota</taxon>
        <taxon>Metazoa</taxon>
        <taxon>Spiralia</taxon>
        <taxon>Lophotrochozoa</taxon>
        <taxon>Platyhelminthes</taxon>
        <taxon>Trematoda</taxon>
        <taxon>Digenea</taxon>
        <taxon>Opisthorchiida</taxon>
        <taxon>Opisthorchiata</taxon>
        <taxon>Opisthorchiidae</taxon>
        <taxon>Clonorchis</taxon>
    </lineage>
</organism>
<evidence type="ECO:0000313" key="3">
    <source>
        <dbReference type="Proteomes" id="UP000008909"/>
    </source>
</evidence>